<proteinExistence type="predicted"/>
<comment type="caution">
    <text evidence="2">The sequence shown here is derived from an EMBL/GenBank/DDBJ whole genome shotgun (WGS) entry which is preliminary data.</text>
</comment>
<evidence type="ECO:0000313" key="2">
    <source>
        <dbReference type="EMBL" id="MFA1609866.1"/>
    </source>
</evidence>
<gene>
    <name evidence="2" type="ORF">OS889_02450</name>
</gene>
<reference evidence="2 3" key="1">
    <citation type="submission" date="2024-08" db="EMBL/GenBank/DDBJ databases">
        <title>Halobellus sp. MBLA0158 whole genome sequence.</title>
        <authorList>
            <person name="Hwang C.Y."/>
            <person name="Cho E.-S."/>
            <person name="Seo M.-J."/>
        </authorList>
    </citation>
    <scope>NUCLEOTIDE SEQUENCE [LARGE SCALE GENOMIC DNA]</scope>
    <source>
        <strain evidence="2 3">MBLA0158</strain>
    </source>
</reference>
<dbReference type="Proteomes" id="UP001570511">
    <property type="component" value="Unassembled WGS sequence"/>
</dbReference>
<dbReference type="RefSeq" id="WP_372386956.1">
    <property type="nucleotide sequence ID" value="NZ_JBGNYA010000001.1"/>
</dbReference>
<accession>A0ABD5MCW0</accession>
<dbReference type="AlphaFoldDB" id="A0ABD5MCW0"/>
<keyword evidence="1" id="KW-0812">Transmembrane</keyword>
<protein>
    <submittedName>
        <fullName evidence="2">Uncharacterized protein</fullName>
    </submittedName>
</protein>
<organism evidence="2 3">
    <name type="scientific">Halobellus rubicundus</name>
    <dbReference type="NCBI Taxonomy" id="2996466"/>
    <lineage>
        <taxon>Archaea</taxon>
        <taxon>Methanobacteriati</taxon>
        <taxon>Methanobacteriota</taxon>
        <taxon>Stenosarchaea group</taxon>
        <taxon>Halobacteria</taxon>
        <taxon>Halobacteriales</taxon>
        <taxon>Haloferacaceae</taxon>
        <taxon>Halobellus</taxon>
    </lineage>
</organism>
<keyword evidence="3" id="KW-1185">Reference proteome</keyword>
<feature type="transmembrane region" description="Helical" evidence="1">
    <location>
        <begin position="12"/>
        <end position="30"/>
    </location>
</feature>
<evidence type="ECO:0000313" key="3">
    <source>
        <dbReference type="Proteomes" id="UP001570511"/>
    </source>
</evidence>
<keyword evidence="1" id="KW-0472">Membrane</keyword>
<dbReference type="EMBL" id="JBGNYA010000001">
    <property type="protein sequence ID" value="MFA1609866.1"/>
    <property type="molecule type" value="Genomic_DNA"/>
</dbReference>
<evidence type="ECO:0000256" key="1">
    <source>
        <dbReference type="SAM" id="Phobius"/>
    </source>
</evidence>
<feature type="transmembrane region" description="Helical" evidence="1">
    <location>
        <begin position="36"/>
        <end position="53"/>
    </location>
</feature>
<sequence length="57" mass="6144">MPSPFQSPVVRYGLSISNALIIAGIAYFFLDGTIRWVALGIAVLEVIVTPQILKRAG</sequence>
<name>A0ABD5MCW0_9EURY</name>
<keyword evidence="1" id="KW-1133">Transmembrane helix</keyword>